<organism evidence="14 15">
    <name type="scientific">Dreissena polymorpha</name>
    <name type="common">Zebra mussel</name>
    <name type="synonym">Mytilus polymorpha</name>
    <dbReference type="NCBI Taxonomy" id="45954"/>
    <lineage>
        <taxon>Eukaryota</taxon>
        <taxon>Metazoa</taxon>
        <taxon>Spiralia</taxon>
        <taxon>Lophotrochozoa</taxon>
        <taxon>Mollusca</taxon>
        <taxon>Bivalvia</taxon>
        <taxon>Autobranchia</taxon>
        <taxon>Heteroconchia</taxon>
        <taxon>Euheterodonta</taxon>
        <taxon>Imparidentia</taxon>
        <taxon>Neoheterodontei</taxon>
        <taxon>Myida</taxon>
        <taxon>Dreissenoidea</taxon>
        <taxon>Dreissenidae</taxon>
        <taxon>Dreissena</taxon>
    </lineage>
</organism>
<evidence type="ECO:0000256" key="10">
    <source>
        <dbReference type="ARBA" id="ARBA00023128"/>
    </source>
</evidence>
<evidence type="ECO:0000256" key="8">
    <source>
        <dbReference type="ARBA" id="ARBA00022982"/>
    </source>
</evidence>
<protein>
    <recommendedName>
        <fullName evidence="3 13">Cytochrome b-c1 complex subunit 8</fullName>
    </recommendedName>
    <alternativeName>
        <fullName evidence="13">Complex III subunit 8</fullName>
    </alternativeName>
</protein>
<dbReference type="GO" id="GO:0005743">
    <property type="term" value="C:mitochondrial inner membrane"/>
    <property type="evidence" value="ECO:0007669"/>
    <property type="project" value="UniProtKB-SubCell"/>
</dbReference>
<dbReference type="PANTHER" id="PTHR12119:SF2">
    <property type="entry name" value="CYTOCHROME B-C1 COMPLEX SUBUNIT 8"/>
    <property type="match status" value="1"/>
</dbReference>
<comment type="similarity">
    <text evidence="2 13">Belongs to the UQCRQ/QCR8 family.</text>
</comment>
<comment type="caution">
    <text evidence="14">The sequence shown here is derived from an EMBL/GenBank/DDBJ whole genome shotgun (WGS) entry which is preliminary data.</text>
</comment>
<keyword evidence="11 13" id="KW-0472">Membrane</keyword>
<evidence type="ECO:0000256" key="12">
    <source>
        <dbReference type="ARBA" id="ARBA00047105"/>
    </source>
</evidence>
<dbReference type="Proteomes" id="UP000828390">
    <property type="component" value="Unassembled WGS sequence"/>
</dbReference>
<evidence type="ECO:0000256" key="6">
    <source>
        <dbReference type="ARBA" id="ARBA00022692"/>
    </source>
</evidence>
<name>A0A9D4KL70_DREPO</name>
<evidence type="ECO:0000256" key="11">
    <source>
        <dbReference type="ARBA" id="ARBA00023136"/>
    </source>
</evidence>
<evidence type="ECO:0000256" key="5">
    <source>
        <dbReference type="ARBA" id="ARBA00022660"/>
    </source>
</evidence>
<evidence type="ECO:0000313" key="15">
    <source>
        <dbReference type="Proteomes" id="UP000828390"/>
    </source>
</evidence>
<keyword evidence="5 13" id="KW-0679">Respiratory chain</keyword>
<keyword evidence="6 13" id="KW-0812">Transmembrane</keyword>
<dbReference type="Gene3D" id="1.20.5.210">
    <property type="entry name" value="Cytochrome b-c1 complex subunit 8"/>
    <property type="match status" value="1"/>
</dbReference>
<keyword evidence="9 13" id="KW-1133">Transmembrane helix</keyword>
<reference evidence="14" key="2">
    <citation type="submission" date="2020-11" db="EMBL/GenBank/DDBJ databases">
        <authorList>
            <person name="McCartney M.A."/>
            <person name="Auch B."/>
            <person name="Kono T."/>
            <person name="Mallez S."/>
            <person name="Becker A."/>
            <person name="Gohl D.M."/>
            <person name="Silverstein K.A.T."/>
            <person name="Koren S."/>
            <person name="Bechman K.B."/>
            <person name="Herman A."/>
            <person name="Abrahante J.E."/>
            <person name="Garbe J."/>
        </authorList>
    </citation>
    <scope>NUCLEOTIDE SEQUENCE</scope>
    <source>
        <strain evidence="14">Duluth1</strain>
        <tissue evidence="14">Whole animal</tissue>
    </source>
</reference>
<dbReference type="Pfam" id="PF02939">
    <property type="entry name" value="UcrQ"/>
    <property type="match status" value="1"/>
</dbReference>
<proteinExistence type="inferred from homology"/>
<comment type="function">
    <text evidence="13">Component of the ubiquinol-cytochrome c oxidoreductase, a multisubunit transmembrane complex that is part of the mitochondrial electron transport chain which drives oxidative phosphorylation. The complex plays an important role in the uptake of multiple carbon sources present in different host niches.</text>
</comment>
<accession>A0A9D4KL70</accession>
<dbReference type="InterPro" id="IPR036642">
    <property type="entry name" value="Cyt_bc1_su8_sf"/>
</dbReference>
<gene>
    <name evidence="14" type="ORF">DPMN_114563</name>
</gene>
<keyword evidence="15" id="KW-1185">Reference proteome</keyword>
<dbReference type="AlphaFoldDB" id="A0A9D4KL70"/>
<evidence type="ECO:0000256" key="9">
    <source>
        <dbReference type="ARBA" id="ARBA00022989"/>
    </source>
</evidence>
<evidence type="ECO:0000256" key="7">
    <source>
        <dbReference type="ARBA" id="ARBA00022792"/>
    </source>
</evidence>
<sequence length="113" mass="13171">MNITSAYEYSLTQICQGVRLKDTLAKMKVSQQLGRELGHLGYSKRIIKFGTSPYEQVHFPNVMYSVPNVMKRMARQFLIVVPPLSLGWYSYIWMKHANHESKRKKPTDYVNDS</sequence>
<evidence type="ECO:0000256" key="1">
    <source>
        <dbReference type="ARBA" id="ARBA00004434"/>
    </source>
</evidence>
<evidence type="ECO:0000256" key="3">
    <source>
        <dbReference type="ARBA" id="ARBA00016324"/>
    </source>
</evidence>
<evidence type="ECO:0000256" key="13">
    <source>
        <dbReference type="RuleBase" id="RU368118"/>
    </source>
</evidence>
<keyword evidence="10 13" id="KW-0496">Mitochondrion</keyword>
<comment type="subunit">
    <text evidence="12 13">Component of the ubiquinol-cytochrome c oxidoreductase (cytochrome b-c1 complex, complex III, CIII), a multisubunit enzyme composed of 11 subunits. The complex is composed of 3 respiratory subunits cytochrome b, cytochrome c1 and Rieske protein UQCRFS1, 2 core protein subunits UQCRC1/QCR1 and UQCRC2/QCR2, and 6 low-molecular weight protein subunits UQCRH/QCR6, UQCRB/QCR7, UQCRQ/QCR8, UQCR10/QCR9, UQCR11/QCR10 and subunit 9, the cleavage product of Rieske protein UQCRFS1. The complex exists as an obligatory dimer and forms supercomplexes (SCs) in the inner mitochondrial membrane with NADH-ubiquinone oxidoreductase (complex I, CI) and cytochrome c oxidase (complex IV, CIV), resulting in different assemblies (supercomplex SCI(1)III(2)IV(1) and megacomplex MCI(2)III(2)IV(2)). Interacts with UQCC6.</text>
</comment>
<evidence type="ECO:0000313" key="14">
    <source>
        <dbReference type="EMBL" id="KAH3841106.1"/>
    </source>
</evidence>
<dbReference type="PANTHER" id="PTHR12119">
    <property type="entry name" value="UBIQUINOL-CYTOCHROME C REDUCTASE COMPLEX UBIQUINONE-BINDING PROTEIN QP-C"/>
    <property type="match status" value="1"/>
</dbReference>
<feature type="transmembrane region" description="Helical" evidence="13">
    <location>
        <begin position="73"/>
        <end position="94"/>
    </location>
</feature>
<dbReference type="EMBL" id="JAIWYP010000004">
    <property type="protein sequence ID" value="KAH3841106.1"/>
    <property type="molecule type" value="Genomic_DNA"/>
</dbReference>
<keyword evidence="7 13" id="KW-0999">Mitochondrion inner membrane</keyword>
<dbReference type="SUPFAM" id="SSF81508">
    <property type="entry name" value="Ubiquinone-binding protein QP-C of cytochrome bc1 complex (Ubiquinol-cytochrome c reductase)"/>
    <property type="match status" value="1"/>
</dbReference>
<evidence type="ECO:0000256" key="2">
    <source>
        <dbReference type="ARBA" id="ARBA00007668"/>
    </source>
</evidence>
<dbReference type="GO" id="GO:0045275">
    <property type="term" value="C:respiratory chain complex III"/>
    <property type="evidence" value="ECO:0007669"/>
    <property type="project" value="UniProtKB-UniRule"/>
</dbReference>
<dbReference type="GO" id="GO:0006122">
    <property type="term" value="P:mitochondrial electron transport, ubiquinol to cytochrome c"/>
    <property type="evidence" value="ECO:0007669"/>
    <property type="project" value="UniProtKB-UniRule"/>
</dbReference>
<comment type="subcellular location">
    <subcellularLocation>
        <location evidence="1 13">Mitochondrion inner membrane</location>
        <topology evidence="1 13">Single-pass membrane protein</topology>
    </subcellularLocation>
</comment>
<keyword evidence="8 13" id="KW-0249">Electron transport</keyword>
<evidence type="ECO:0000256" key="4">
    <source>
        <dbReference type="ARBA" id="ARBA00022448"/>
    </source>
</evidence>
<dbReference type="InterPro" id="IPR004205">
    <property type="entry name" value="Cyt_bc1_su8"/>
</dbReference>
<keyword evidence="4 13" id="KW-0813">Transport</keyword>
<reference evidence="14" key="1">
    <citation type="journal article" date="2019" name="bioRxiv">
        <title>The Genome of the Zebra Mussel, Dreissena polymorpha: A Resource for Invasive Species Research.</title>
        <authorList>
            <person name="McCartney M.A."/>
            <person name="Auch B."/>
            <person name="Kono T."/>
            <person name="Mallez S."/>
            <person name="Zhang Y."/>
            <person name="Obille A."/>
            <person name="Becker A."/>
            <person name="Abrahante J.E."/>
            <person name="Garbe J."/>
            <person name="Badalamenti J.P."/>
            <person name="Herman A."/>
            <person name="Mangelson H."/>
            <person name="Liachko I."/>
            <person name="Sullivan S."/>
            <person name="Sone E.D."/>
            <person name="Koren S."/>
            <person name="Silverstein K.A.T."/>
            <person name="Beckman K.B."/>
            <person name="Gohl D.M."/>
        </authorList>
    </citation>
    <scope>NUCLEOTIDE SEQUENCE</scope>
    <source>
        <strain evidence="14">Duluth1</strain>
        <tissue evidence="14">Whole animal</tissue>
    </source>
</reference>